<protein>
    <submittedName>
        <fullName evidence="1">Uncharacterized protein</fullName>
    </submittedName>
</protein>
<proteinExistence type="predicted"/>
<reference evidence="1 2" key="1">
    <citation type="submission" date="2018-12" db="EMBL/GenBank/DDBJ databases">
        <authorList>
            <consortium name="Pathogen Informatics"/>
        </authorList>
    </citation>
    <scope>NUCLEOTIDE SEQUENCE [LARGE SCALE GENOMIC DNA]</scope>
    <source>
        <strain evidence="1 2">NCTC9695</strain>
    </source>
</reference>
<gene>
    <name evidence="1" type="ORF">NCTC9695_02030</name>
</gene>
<sequence>MHLGNPKAILVWLSLVSLASPASGGESMARGWWRAAR</sequence>
<accession>A0A3S4JVD5</accession>
<evidence type="ECO:0000313" key="2">
    <source>
        <dbReference type="Proteomes" id="UP000275777"/>
    </source>
</evidence>
<dbReference type="EMBL" id="LR134182">
    <property type="protein sequence ID" value="VEB41597.1"/>
    <property type="molecule type" value="Genomic_DNA"/>
</dbReference>
<organism evidence="1 2">
    <name type="scientific">Chromobacterium violaceum</name>
    <dbReference type="NCBI Taxonomy" id="536"/>
    <lineage>
        <taxon>Bacteria</taxon>
        <taxon>Pseudomonadati</taxon>
        <taxon>Pseudomonadota</taxon>
        <taxon>Betaproteobacteria</taxon>
        <taxon>Neisseriales</taxon>
        <taxon>Chromobacteriaceae</taxon>
        <taxon>Chromobacterium</taxon>
    </lineage>
</organism>
<dbReference type="Proteomes" id="UP000275777">
    <property type="component" value="Chromosome"/>
</dbReference>
<dbReference type="AlphaFoldDB" id="A0A3S4JVD5"/>
<evidence type="ECO:0000313" key="1">
    <source>
        <dbReference type="EMBL" id="VEB41597.1"/>
    </source>
</evidence>
<name>A0A3S4JVD5_CHRVL</name>